<keyword evidence="3" id="KW-0132">Cell division</keyword>
<evidence type="ECO:0000256" key="2">
    <source>
        <dbReference type="ARBA" id="ARBA00009618"/>
    </source>
</evidence>
<keyword evidence="5" id="KW-0131">Cell cycle</keyword>
<feature type="compositionally biased region" description="Acidic residues" evidence="6">
    <location>
        <begin position="63"/>
        <end position="93"/>
    </location>
</feature>
<dbReference type="PANTHER" id="PTHR22526">
    <property type="entry name" value="ANAPHASE PROMOTING COMPLEX C SUBUNIT 15, PSEUDOGENE-RELATED"/>
    <property type="match status" value="1"/>
</dbReference>
<evidence type="ECO:0000256" key="3">
    <source>
        <dbReference type="ARBA" id="ARBA00022618"/>
    </source>
</evidence>
<dbReference type="GO" id="GO:0005680">
    <property type="term" value="C:anaphase-promoting complex"/>
    <property type="evidence" value="ECO:0007669"/>
    <property type="project" value="InterPro"/>
</dbReference>
<protein>
    <submittedName>
        <fullName evidence="7">CLUMA_CG021423, isoform A</fullName>
    </submittedName>
</protein>
<dbReference type="EMBL" id="CVRI01000075">
    <property type="protein sequence ID" value="CRL08444.1"/>
    <property type="molecule type" value="Genomic_DNA"/>
</dbReference>
<gene>
    <name evidence="7" type="ORF">CLUMA_CG021423</name>
</gene>
<comment type="pathway">
    <text evidence="1">Protein modification; protein ubiquitination.</text>
</comment>
<sequence>MLPLWPSINPSLVGSLMNNVNPSAFSEEMEMNHMEQEQQNYLNLVDTIAQDLTPLGKKQSEQNNEDSDAESASDDQESSASEPEDHESEDDNDGRESFTINY</sequence>
<proteinExistence type="inferred from homology"/>
<evidence type="ECO:0000313" key="8">
    <source>
        <dbReference type="Proteomes" id="UP000183832"/>
    </source>
</evidence>
<dbReference type="Pfam" id="PF15243">
    <property type="entry name" value="ANAPC15"/>
    <property type="match status" value="1"/>
</dbReference>
<dbReference type="Proteomes" id="UP000183832">
    <property type="component" value="Unassembled WGS sequence"/>
</dbReference>
<dbReference type="GO" id="GO:0090266">
    <property type="term" value="P:regulation of mitotic cell cycle spindle assembly checkpoint"/>
    <property type="evidence" value="ECO:0007669"/>
    <property type="project" value="InterPro"/>
</dbReference>
<organism evidence="7 8">
    <name type="scientific">Clunio marinus</name>
    <dbReference type="NCBI Taxonomy" id="568069"/>
    <lineage>
        <taxon>Eukaryota</taxon>
        <taxon>Metazoa</taxon>
        <taxon>Ecdysozoa</taxon>
        <taxon>Arthropoda</taxon>
        <taxon>Hexapoda</taxon>
        <taxon>Insecta</taxon>
        <taxon>Pterygota</taxon>
        <taxon>Neoptera</taxon>
        <taxon>Endopterygota</taxon>
        <taxon>Diptera</taxon>
        <taxon>Nematocera</taxon>
        <taxon>Chironomoidea</taxon>
        <taxon>Chironomidae</taxon>
        <taxon>Clunio</taxon>
    </lineage>
</organism>
<dbReference type="STRING" id="568069.A0A1J1J988"/>
<evidence type="ECO:0000313" key="7">
    <source>
        <dbReference type="EMBL" id="CRL08444.1"/>
    </source>
</evidence>
<comment type="similarity">
    <text evidence="2">Belongs to the APC15 family.</text>
</comment>
<accession>A0A1J1J988</accession>
<dbReference type="AlphaFoldDB" id="A0A1J1J988"/>
<evidence type="ECO:0000256" key="5">
    <source>
        <dbReference type="ARBA" id="ARBA00023306"/>
    </source>
</evidence>
<dbReference type="GO" id="GO:0051301">
    <property type="term" value="P:cell division"/>
    <property type="evidence" value="ECO:0007669"/>
    <property type="project" value="UniProtKB-KW"/>
</dbReference>
<name>A0A1J1J988_9DIPT</name>
<evidence type="ECO:0000256" key="1">
    <source>
        <dbReference type="ARBA" id="ARBA00004906"/>
    </source>
</evidence>
<keyword evidence="8" id="KW-1185">Reference proteome</keyword>
<dbReference type="PANTHER" id="PTHR22526:SF2">
    <property type="entry name" value="ANAPHASE PROMOTING COMPLEX C SUBUNIT 15, PSEUDOGENE-RELATED"/>
    <property type="match status" value="1"/>
</dbReference>
<reference evidence="7 8" key="1">
    <citation type="submission" date="2015-04" db="EMBL/GenBank/DDBJ databases">
        <authorList>
            <person name="Syromyatnikov M.Y."/>
            <person name="Popov V.N."/>
        </authorList>
    </citation>
    <scope>NUCLEOTIDE SEQUENCE [LARGE SCALE GENOMIC DNA]</scope>
</reference>
<feature type="region of interest" description="Disordered" evidence="6">
    <location>
        <begin position="27"/>
        <end position="102"/>
    </location>
</feature>
<keyword evidence="4" id="KW-0498">Mitosis</keyword>
<evidence type="ECO:0000256" key="4">
    <source>
        <dbReference type="ARBA" id="ARBA00022776"/>
    </source>
</evidence>
<evidence type="ECO:0000256" key="6">
    <source>
        <dbReference type="SAM" id="MobiDB-lite"/>
    </source>
</evidence>
<dbReference type="InterPro" id="IPR026182">
    <property type="entry name" value="ANAPC15"/>
</dbReference>